<comment type="caution">
    <text evidence="12">The sequence shown here is derived from an EMBL/GenBank/DDBJ whole genome shotgun (WGS) entry which is preliminary data.</text>
</comment>
<dbReference type="InterPro" id="IPR015883">
    <property type="entry name" value="Glyco_hydro_20_cat"/>
</dbReference>
<keyword evidence="13" id="KW-1185">Reference proteome</keyword>
<comment type="similarity">
    <text evidence="2">Belongs to the glycosyl hydrolase 20 family.</text>
</comment>
<dbReference type="GO" id="GO:0004563">
    <property type="term" value="F:beta-N-acetylhexosaminidase activity"/>
    <property type="evidence" value="ECO:0007669"/>
    <property type="project" value="UniProtKB-EC"/>
</dbReference>
<dbReference type="GO" id="GO:0016020">
    <property type="term" value="C:membrane"/>
    <property type="evidence" value="ECO:0007669"/>
    <property type="project" value="TreeGrafter"/>
</dbReference>
<feature type="domain" description="Glycoside hydrolase family 20 catalytic" evidence="8">
    <location>
        <begin position="162"/>
        <end position="508"/>
    </location>
</feature>
<dbReference type="RefSeq" id="WP_187068487.1">
    <property type="nucleotide sequence ID" value="NZ_JACRVF010000005.1"/>
</dbReference>
<feature type="domain" description="GH29D-like beta-sandwich" evidence="11">
    <location>
        <begin position="550"/>
        <end position="609"/>
    </location>
</feature>
<dbReference type="EC" id="3.2.1.52" evidence="3"/>
<dbReference type="Gene3D" id="3.20.20.80">
    <property type="entry name" value="Glycosidases"/>
    <property type="match status" value="1"/>
</dbReference>
<evidence type="ECO:0000256" key="4">
    <source>
        <dbReference type="ARBA" id="ARBA00022801"/>
    </source>
</evidence>
<dbReference type="InterPro" id="IPR000421">
    <property type="entry name" value="FA58C"/>
</dbReference>
<protein>
    <recommendedName>
        <fullName evidence="3">beta-N-acetylhexosaminidase</fullName>
        <ecNumber evidence="3">3.2.1.52</ecNumber>
    </recommendedName>
</protein>
<gene>
    <name evidence="12" type="ORF">H8S84_16605</name>
</gene>
<dbReference type="InterPro" id="IPR059177">
    <property type="entry name" value="GH29D-like_dom"/>
</dbReference>
<feature type="chain" id="PRO_5037241588" description="beta-N-acetylhexosaminidase" evidence="7">
    <location>
        <begin position="25"/>
        <end position="773"/>
    </location>
</feature>
<dbReference type="PRINTS" id="PR00738">
    <property type="entry name" value="GLHYDRLASE20"/>
</dbReference>
<dbReference type="InterPro" id="IPR029018">
    <property type="entry name" value="Hex-like_dom2"/>
</dbReference>
<feature type="signal peptide" evidence="7">
    <location>
        <begin position="1"/>
        <end position="24"/>
    </location>
</feature>
<sequence length="773" mass="87061">MNIKTKLIALALSIVSAAAVPVMGQTVSLIPQPAQVSMQKGSFAINKDTKIYVDDKNEELKRIAEQLAREIKEKTGVEPELEYKRPKSKDKNLIHLTLQGSNDTLGTEGYTIQVQPACITLAANEPNGIFLGTQTIRQLLPVKPSTAAVTIPALSIVDKPRYSWRGMHLDVVRHFYPVEFVKKYIDYLAMHKYNTFHWHLTDDQGWRIEIKKYPKLTQVGAWRDSTLIGHYWDLPQTYKKERHGGYYTQEQIKEVVKYAQERYITVVPEIEMPGHALAALTAYPELSCTGGPFKVESKWGIFHDIFCAGNEQTFAFLEDVLTETIALFPSKVIHIGGDEAPKTRWKACPKCQARMKQENLKDEHELQSYFVQRMEKFLNAKGRTIIGWDEILEGGLAPNAYLMSWRGTKGGIEAAKQKHYVVMTPGTHLYFDHYQGERELEPIAIHGYNPLQKVYNFEPTPAELSADEKKYILGAQANVWTEYIPTASHVEYMIMPRMAALSEVLWTPVAKKDWDSFKNRMQQQYRRYNAMGINYSRSAFNVQQNLQVDTTTEQVQVSFANDAANTTIRYTLDGSNPTAASAAYTKPFTLNKSAVIKAASFVDGQQVGKISNKTFDAHKAFAKPVTLITPAHSSYNNKAKLVNGLKGSTDQTDGHWTGFLGTDMEAVLDLKEVKPVSKLSSSFMQNIGYRIFLPAQIEYAVSEDGKNYKTVKVINNPDPTAEEGILTREYSTTIPATKARYVKIKATNVGVSPAKYPSAGQKTWLFSDELIVE</sequence>
<evidence type="ECO:0000259" key="9">
    <source>
        <dbReference type="Pfam" id="PF00754"/>
    </source>
</evidence>
<dbReference type="SUPFAM" id="SSF49785">
    <property type="entry name" value="Galactose-binding domain-like"/>
    <property type="match status" value="1"/>
</dbReference>
<dbReference type="Proteomes" id="UP000603640">
    <property type="component" value="Unassembled WGS sequence"/>
</dbReference>
<evidence type="ECO:0000259" key="10">
    <source>
        <dbReference type="Pfam" id="PF02838"/>
    </source>
</evidence>
<evidence type="ECO:0000256" key="3">
    <source>
        <dbReference type="ARBA" id="ARBA00012663"/>
    </source>
</evidence>
<dbReference type="GO" id="GO:0005975">
    <property type="term" value="P:carbohydrate metabolic process"/>
    <property type="evidence" value="ECO:0007669"/>
    <property type="project" value="InterPro"/>
</dbReference>
<evidence type="ECO:0000313" key="13">
    <source>
        <dbReference type="Proteomes" id="UP000603640"/>
    </source>
</evidence>
<comment type="catalytic activity">
    <reaction evidence="1">
        <text>Hydrolysis of terminal non-reducing N-acetyl-D-hexosamine residues in N-acetyl-beta-D-hexosaminides.</text>
        <dbReference type="EC" id="3.2.1.52"/>
    </reaction>
</comment>
<dbReference type="PANTHER" id="PTHR22600:SF57">
    <property type="entry name" value="BETA-N-ACETYLHEXOSAMINIDASE"/>
    <property type="match status" value="1"/>
</dbReference>
<feature type="domain" description="Beta-hexosaminidase bacterial type N-terminal" evidence="10">
    <location>
        <begin position="27"/>
        <end position="158"/>
    </location>
</feature>
<dbReference type="AlphaFoldDB" id="A0A923SL44"/>
<accession>A0A923SL44</accession>
<dbReference type="Pfam" id="PF00728">
    <property type="entry name" value="Glyco_hydro_20"/>
    <property type="match status" value="1"/>
</dbReference>
<evidence type="ECO:0000313" key="12">
    <source>
        <dbReference type="EMBL" id="MBC5994466.1"/>
    </source>
</evidence>
<dbReference type="EMBL" id="JACRVF010000005">
    <property type="protein sequence ID" value="MBC5994466.1"/>
    <property type="molecule type" value="Genomic_DNA"/>
</dbReference>
<dbReference type="Pfam" id="PF13290">
    <property type="entry name" value="CHB_HEX_C_1"/>
    <property type="match status" value="1"/>
</dbReference>
<dbReference type="Pfam" id="PF02838">
    <property type="entry name" value="Glyco_hydro_20b"/>
    <property type="match status" value="1"/>
</dbReference>
<feature type="domain" description="F5/8 type C" evidence="9">
    <location>
        <begin position="632"/>
        <end position="748"/>
    </location>
</feature>
<keyword evidence="5" id="KW-0326">Glycosidase</keyword>
<evidence type="ECO:0000259" key="8">
    <source>
        <dbReference type="Pfam" id="PF00728"/>
    </source>
</evidence>
<proteinExistence type="inferred from homology"/>
<name>A0A923SL44_9BACT</name>
<evidence type="ECO:0000256" key="5">
    <source>
        <dbReference type="ARBA" id="ARBA00023295"/>
    </source>
</evidence>
<evidence type="ECO:0000256" key="6">
    <source>
        <dbReference type="PIRSR" id="PIRSR625705-1"/>
    </source>
</evidence>
<dbReference type="Pfam" id="PF00754">
    <property type="entry name" value="F5_F8_type_C"/>
    <property type="match status" value="1"/>
</dbReference>
<dbReference type="InterPro" id="IPR015882">
    <property type="entry name" value="HEX_bac_N"/>
</dbReference>
<evidence type="ECO:0000256" key="2">
    <source>
        <dbReference type="ARBA" id="ARBA00006285"/>
    </source>
</evidence>
<dbReference type="InterPro" id="IPR025705">
    <property type="entry name" value="Beta_hexosaminidase_sua/sub"/>
</dbReference>
<evidence type="ECO:0000259" key="11">
    <source>
        <dbReference type="Pfam" id="PF13290"/>
    </source>
</evidence>
<keyword evidence="7" id="KW-0732">Signal</keyword>
<dbReference type="PANTHER" id="PTHR22600">
    <property type="entry name" value="BETA-HEXOSAMINIDASE"/>
    <property type="match status" value="1"/>
</dbReference>
<reference evidence="12" key="1">
    <citation type="submission" date="2020-08" db="EMBL/GenBank/DDBJ databases">
        <title>Pontibacter sp. SD6 16S ribosomal RNA gene Genome sequencing and assembly.</title>
        <authorList>
            <person name="Kang M."/>
        </authorList>
    </citation>
    <scope>NUCLEOTIDE SEQUENCE</scope>
    <source>
        <strain evidence="12">SD6</strain>
    </source>
</reference>
<evidence type="ECO:0000256" key="7">
    <source>
        <dbReference type="SAM" id="SignalP"/>
    </source>
</evidence>
<dbReference type="InterPro" id="IPR017853">
    <property type="entry name" value="GH"/>
</dbReference>
<dbReference type="CDD" id="cd06563">
    <property type="entry name" value="GH20_chitobiase-like"/>
    <property type="match status" value="1"/>
</dbReference>
<dbReference type="GO" id="GO:0030203">
    <property type="term" value="P:glycosaminoglycan metabolic process"/>
    <property type="evidence" value="ECO:0007669"/>
    <property type="project" value="TreeGrafter"/>
</dbReference>
<organism evidence="12 13">
    <name type="scientific">Pontibacter cellulosilyticus</name>
    <dbReference type="NCBI Taxonomy" id="1720253"/>
    <lineage>
        <taxon>Bacteria</taxon>
        <taxon>Pseudomonadati</taxon>
        <taxon>Bacteroidota</taxon>
        <taxon>Cytophagia</taxon>
        <taxon>Cytophagales</taxon>
        <taxon>Hymenobacteraceae</taxon>
        <taxon>Pontibacter</taxon>
    </lineage>
</organism>
<dbReference type="InterPro" id="IPR008979">
    <property type="entry name" value="Galactose-bd-like_sf"/>
</dbReference>
<dbReference type="SUPFAM" id="SSF55545">
    <property type="entry name" value="beta-N-acetylhexosaminidase-like domain"/>
    <property type="match status" value="1"/>
</dbReference>
<dbReference type="Gene3D" id="2.60.120.260">
    <property type="entry name" value="Galactose-binding domain-like"/>
    <property type="match status" value="1"/>
</dbReference>
<dbReference type="Gene3D" id="3.30.379.10">
    <property type="entry name" value="Chitobiase/beta-hexosaminidase domain 2-like"/>
    <property type="match status" value="1"/>
</dbReference>
<evidence type="ECO:0000256" key="1">
    <source>
        <dbReference type="ARBA" id="ARBA00001231"/>
    </source>
</evidence>
<feature type="active site" description="Proton donor" evidence="6">
    <location>
        <position position="339"/>
    </location>
</feature>
<keyword evidence="4" id="KW-0378">Hydrolase</keyword>
<dbReference type="SUPFAM" id="SSF51445">
    <property type="entry name" value="(Trans)glycosidases"/>
    <property type="match status" value="1"/>
</dbReference>